<feature type="region of interest" description="Disordered" evidence="12">
    <location>
        <begin position="162"/>
        <end position="243"/>
    </location>
</feature>
<keyword evidence="5" id="KW-0210">Decarboxylase</keyword>
<dbReference type="InterPro" id="IPR018089">
    <property type="entry name" value="OMPdecase_AS"/>
</dbReference>
<evidence type="ECO:0000256" key="3">
    <source>
        <dbReference type="ARBA" id="ARBA00012321"/>
    </source>
</evidence>
<keyword evidence="6" id="KW-0665">Pyrimidine biosynthesis</keyword>
<evidence type="ECO:0000256" key="1">
    <source>
        <dbReference type="ARBA" id="ARBA00004861"/>
    </source>
</evidence>
<dbReference type="Gene3D" id="3.20.20.70">
    <property type="entry name" value="Aldolase class I"/>
    <property type="match status" value="2"/>
</dbReference>
<feature type="binding site" evidence="11">
    <location>
        <position position="159"/>
    </location>
    <ligand>
        <name>substrate</name>
    </ligand>
</feature>
<comment type="caution">
    <text evidence="14">The sequence shown here is derived from an EMBL/GenBank/DDBJ whole genome shotgun (WGS) entry which is preliminary data.</text>
</comment>
<feature type="compositionally biased region" description="Low complexity" evidence="12">
    <location>
        <begin position="216"/>
        <end position="229"/>
    </location>
</feature>
<evidence type="ECO:0000256" key="5">
    <source>
        <dbReference type="ARBA" id="ARBA00022793"/>
    </source>
</evidence>
<dbReference type="InterPro" id="IPR013785">
    <property type="entry name" value="Aldolase_TIM"/>
</dbReference>
<feature type="compositionally biased region" description="Acidic residues" evidence="12">
    <location>
        <begin position="175"/>
        <end position="197"/>
    </location>
</feature>
<dbReference type="PANTHER" id="PTHR32119">
    <property type="entry name" value="OROTIDINE 5'-PHOSPHATE DECARBOXYLASE"/>
    <property type="match status" value="1"/>
</dbReference>
<evidence type="ECO:0000313" key="14">
    <source>
        <dbReference type="EMBL" id="KAH0541525.1"/>
    </source>
</evidence>
<dbReference type="SUPFAM" id="SSF51366">
    <property type="entry name" value="Ribulose-phoshate binding barrel"/>
    <property type="match status" value="1"/>
</dbReference>
<evidence type="ECO:0000256" key="8">
    <source>
        <dbReference type="ARBA" id="ARBA00031744"/>
    </source>
</evidence>
<evidence type="ECO:0000313" key="15">
    <source>
        <dbReference type="Proteomes" id="UP000698800"/>
    </source>
</evidence>
<dbReference type="CDD" id="cd04725">
    <property type="entry name" value="OMP_decarboxylase_like"/>
    <property type="match status" value="1"/>
</dbReference>
<sequence length="386" mass="42623">MATPPHHTLTQPYELRANSQTHPLARYLFQLMALKKTNLCVSADVSTAAALLTIAEQVGDSICVLKTHCDIIEDWSDETAWSLKQVALRKGFITFEDRKFGDIGNTVQKQYTSGPFKIVRWASLTNAHIFPGPAVVEALKNSASQYLESFNRCVVTEITAEPRRRASTAVSGEEGGGDEDEDEDEEEEEEEEEEEKEDANTVAGEDELPRARKRSIVSTTVISTTTESINPQTGTPSSPLPPSSLPPILHSLGQPPLNRALLLLAQMSSIENLMAPPYTTQCLKLARKNRDFVAGFIAQGSLNREADDDFLVLTPGVWLPSEGKEGDSLGQRYRTPREVILNHGADVMIVGRGILDCPDRASEAERYRKEGWRAYEERIGSLKAVV</sequence>
<dbReference type="PANTHER" id="PTHR32119:SF2">
    <property type="entry name" value="OROTIDINE 5'-PHOSPHATE DECARBOXYLASE"/>
    <property type="match status" value="1"/>
</dbReference>
<evidence type="ECO:0000256" key="4">
    <source>
        <dbReference type="ARBA" id="ARBA00021923"/>
    </source>
</evidence>
<name>A0A9P8HX74_9PEZI</name>
<dbReference type="GO" id="GO:0004590">
    <property type="term" value="F:orotidine-5'-phosphate decarboxylase activity"/>
    <property type="evidence" value="ECO:0007669"/>
    <property type="project" value="UniProtKB-EC"/>
</dbReference>
<evidence type="ECO:0000256" key="11">
    <source>
        <dbReference type="PIRSR" id="PIRSR614732-2"/>
    </source>
</evidence>
<feature type="active site" description="For OMPdecase activity" evidence="10">
    <location>
        <position position="99"/>
    </location>
</feature>
<dbReference type="InterPro" id="IPR011060">
    <property type="entry name" value="RibuloseP-bd_barrel"/>
</dbReference>
<dbReference type="PROSITE" id="PS00156">
    <property type="entry name" value="OMPDECASE"/>
    <property type="match status" value="1"/>
</dbReference>
<dbReference type="SMART" id="SM00934">
    <property type="entry name" value="OMPdecase"/>
    <property type="match status" value="1"/>
</dbReference>
<evidence type="ECO:0000256" key="2">
    <source>
        <dbReference type="ARBA" id="ARBA00011018"/>
    </source>
</evidence>
<keyword evidence="7" id="KW-0456">Lyase</keyword>
<reference evidence="14" key="1">
    <citation type="submission" date="2021-03" db="EMBL/GenBank/DDBJ databases">
        <title>Comparative genomics and phylogenomic investigation of the class Geoglossomycetes provide insights into ecological specialization and systematics.</title>
        <authorList>
            <person name="Melie T."/>
            <person name="Pirro S."/>
            <person name="Miller A.N."/>
            <person name="Quandt A."/>
        </authorList>
    </citation>
    <scope>NUCLEOTIDE SEQUENCE</scope>
    <source>
        <strain evidence="14">GBOQ0MN5Z8</strain>
    </source>
</reference>
<comment type="pathway">
    <text evidence="1">Pyrimidine metabolism; UMP biosynthesis via de novo pathway; UMP from orotate: step 2/2.</text>
</comment>
<dbReference type="InterPro" id="IPR001754">
    <property type="entry name" value="OMPdeCOase_dom"/>
</dbReference>
<evidence type="ECO:0000256" key="10">
    <source>
        <dbReference type="PIRSR" id="PIRSR614732-1"/>
    </source>
</evidence>
<protein>
    <recommendedName>
        <fullName evidence="4">Orotidine 5'-phosphate decarboxylase</fullName>
        <ecNumber evidence="3">4.1.1.23</ecNumber>
    </recommendedName>
    <alternativeName>
        <fullName evidence="9">OMP decarboxylase</fullName>
    </alternativeName>
    <alternativeName>
        <fullName evidence="8">Uridine 5'-monophosphate synthase</fullName>
    </alternativeName>
</protein>
<proteinExistence type="inferred from homology"/>
<comment type="similarity">
    <text evidence="2">Belongs to the OMP decarboxylase family.</text>
</comment>
<dbReference type="EMBL" id="JAGHQL010000076">
    <property type="protein sequence ID" value="KAH0541525.1"/>
    <property type="molecule type" value="Genomic_DNA"/>
</dbReference>
<dbReference type="GO" id="GO:0044205">
    <property type="term" value="P:'de novo' UMP biosynthetic process"/>
    <property type="evidence" value="ECO:0007669"/>
    <property type="project" value="InterPro"/>
</dbReference>
<dbReference type="OrthoDB" id="10263753at2759"/>
<evidence type="ECO:0000256" key="7">
    <source>
        <dbReference type="ARBA" id="ARBA00023239"/>
    </source>
</evidence>
<feature type="active site" description="For OMPdecase activity" evidence="10">
    <location>
        <position position="97"/>
    </location>
</feature>
<feature type="binding site" evidence="11">
    <location>
        <position position="66"/>
    </location>
    <ligand>
        <name>substrate</name>
    </ligand>
</feature>
<evidence type="ECO:0000256" key="12">
    <source>
        <dbReference type="SAM" id="MobiDB-lite"/>
    </source>
</evidence>
<dbReference type="GO" id="GO:0005829">
    <property type="term" value="C:cytosol"/>
    <property type="evidence" value="ECO:0007669"/>
    <property type="project" value="TreeGrafter"/>
</dbReference>
<feature type="binding site" evidence="11">
    <location>
        <position position="44"/>
    </location>
    <ligand>
        <name>substrate</name>
    </ligand>
</feature>
<feature type="domain" description="Orotidine 5'-phosphate decarboxylase" evidence="13">
    <location>
        <begin position="38"/>
        <end position="367"/>
    </location>
</feature>
<keyword evidence="15" id="KW-1185">Reference proteome</keyword>
<evidence type="ECO:0000256" key="6">
    <source>
        <dbReference type="ARBA" id="ARBA00022975"/>
    </source>
</evidence>
<evidence type="ECO:0000256" key="9">
    <source>
        <dbReference type="ARBA" id="ARBA00033428"/>
    </source>
</evidence>
<dbReference type="EC" id="4.1.1.23" evidence="3"/>
<dbReference type="Pfam" id="PF00215">
    <property type="entry name" value="OMPdecase"/>
    <property type="match status" value="1"/>
</dbReference>
<dbReference type="InterPro" id="IPR014732">
    <property type="entry name" value="OMPdecase"/>
</dbReference>
<accession>A0A9P8HX74</accession>
<gene>
    <name evidence="14" type="ORF">FGG08_004000</name>
</gene>
<evidence type="ECO:0000259" key="13">
    <source>
        <dbReference type="SMART" id="SM00934"/>
    </source>
</evidence>
<dbReference type="GO" id="GO:0006207">
    <property type="term" value="P:'de novo' pyrimidine nucleobase biosynthetic process"/>
    <property type="evidence" value="ECO:0007669"/>
    <property type="project" value="InterPro"/>
</dbReference>
<feature type="active site" description="For OMPdecase activity" evidence="10">
    <location>
        <position position="102"/>
    </location>
</feature>
<organism evidence="14 15">
    <name type="scientific">Glutinoglossum americanum</name>
    <dbReference type="NCBI Taxonomy" id="1670608"/>
    <lineage>
        <taxon>Eukaryota</taxon>
        <taxon>Fungi</taxon>
        <taxon>Dikarya</taxon>
        <taxon>Ascomycota</taxon>
        <taxon>Pezizomycotina</taxon>
        <taxon>Geoglossomycetes</taxon>
        <taxon>Geoglossales</taxon>
        <taxon>Geoglossaceae</taxon>
        <taxon>Glutinoglossum</taxon>
    </lineage>
</organism>
<dbReference type="Proteomes" id="UP000698800">
    <property type="component" value="Unassembled WGS sequence"/>
</dbReference>
<dbReference type="AlphaFoldDB" id="A0A9P8HX74"/>